<feature type="domain" description="G" evidence="2">
    <location>
        <begin position="6"/>
        <end position="77"/>
    </location>
</feature>
<feature type="region of interest" description="Disordered" evidence="1">
    <location>
        <begin position="240"/>
        <end position="261"/>
    </location>
</feature>
<dbReference type="SUPFAM" id="SSF52540">
    <property type="entry name" value="P-loop containing nucleoside triphosphate hydrolases"/>
    <property type="match status" value="1"/>
</dbReference>
<dbReference type="Gene3D" id="3.40.50.300">
    <property type="entry name" value="P-loop containing nucleotide triphosphate hydrolases"/>
    <property type="match status" value="1"/>
</dbReference>
<proteinExistence type="predicted"/>
<evidence type="ECO:0000313" key="3">
    <source>
        <dbReference type="EMBL" id="PPQ91797.1"/>
    </source>
</evidence>
<accession>A0A409XM47</accession>
<evidence type="ECO:0000313" key="4">
    <source>
        <dbReference type="Proteomes" id="UP000283269"/>
    </source>
</evidence>
<dbReference type="EMBL" id="NHYD01001248">
    <property type="protein sequence ID" value="PPQ91797.1"/>
    <property type="molecule type" value="Genomic_DNA"/>
</dbReference>
<dbReference type="GO" id="GO:0005525">
    <property type="term" value="F:GTP binding"/>
    <property type="evidence" value="ECO:0007669"/>
    <property type="project" value="InterPro"/>
</dbReference>
<gene>
    <name evidence="3" type="ORF">CVT25_000441</name>
</gene>
<sequence length="397" mass="43362">MMKPSVMGRSGAGKSTFINRVLEGEYGQNLKPEQFMKTEVTLKRCTTVVSEAALKADSKERRIILVDTPGFDGDDNDFDANHNPVSMVANWLKDIYSRPKESVLVGIIYLHDISHDSLVDDGPSLQILRAICGAQNFDRIVIGTTKWDKETANGTQHVKANELESFFQIVKGAKFGRNESTAKDIVVQALAGFSSSANLQIQLEMVQGQKVFSETAAGVYYNTHQLNNIANTLLLTSNKETRGKLERRKRKLEKTLKSSGQQNGSLRLNALRSFSLLQSPVSSHPLFDGVQVSNTYHSLASAAEITSRTAADSSSTSRTAAAFVAHLQCIMHFLFSPSFARTPCTALPTHSIAPSTTQQQSPSATLLPALPQPLSVLVYTYTSRNAAAAYSNNNNSE</sequence>
<dbReference type="InParanoid" id="A0A409XM47"/>
<dbReference type="CDD" id="cd00882">
    <property type="entry name" value="Ras_like_GTPase"/>
    <property type="match status" value="1"/>
</dbReference>
<protein>
    <recommendedName>
        <fullName evidence="2">G domain-containing protein</fullName>
    </recommendedName>
</protein>
<dbReference type="OrthoDB" id="2846732at2759"/>
<evidence type="ECO:0000256" key="1">
    <source>
        <dbReference type="SAM" id="MobiDB-lite"/>
    </source>
</evidence>
<dbReference type="InterPro" id="IPR006073">
    <property type="entry name" value="GTP-bd"/>
</dbReference>
<dbReference type="Proteomes" id="UP000283269">
    <property type="component" value="Unassembled WGS sequence"/>
</dbReference>
<reference evidence="3 4" key="1">
    <citation type="journal article" date="2018" name="Evol. Lett.">
        <title>Horizontal gene cluster transfer increased hallucinogenic mushroom diversity.</title>
        <authorList>
            <person name="Reynolds H.T."/>
            <person name="Vijayakumar V."/>
            <person name="Gluck-Thaler E."/>
            <person name="Korotkin H.B."/>
            <person name="Matheny P.B."/>
            <person name="Slot J.C."/>
        </authorList>
    </citation>
    <scope>NUCLEOTIDE SEQUENCE [LARGE SCALE GENOMIC DNA]</scope>
    <source>
        <strain evidence="3 4">2631</strain>
    </source>
</reference>
<keyword evidence="4" id="KW-1185">Reference proteome</keyword>
<organism evidence="3 4">
    <name type="scientific">Psilocybe cyanescens</name>
    <dbReference type="NCBI Taxonomy" id="93625"/>
    <lineage>
        <taxon>Eukaryota</taxon>
        <taxon>Fungi</taxon>
        <taxon>Dikarya</taxon>
        <taxon>Basidiomycota</taxon>
        <taxon>Agaricomycotina</taxon>
        <taxon>Agaricomycetes</taxon>
        <taxon>Agaricomycetidae</taxon>
        <taxon>Agaricales</taxon>
        <taxon>Agaricineae</taxon>
        <taxon>Strophariaceae</taxon>
        <taxon>Psilocybe</taxon>
    </lineage>
</organism>
<dbReference type="Pfam" id="PF01926">
    <property type="entry name" value="MMR_HSR1"/>
    <property type="match status" value="1"/>
</dbReference>
<dbReference type="InterPro" id="IPR027417">
    <property type="entry name" value="P-loop_NTPase"/>
</dbReference>
<evidence type="ECO:0000259" key="2">
    <source>
        <dbReference type="Pfam" id="PF01926"/>
    </source>
</evidence>
<comment type="caution">
    <text evidence="3">The sequence shown here is derived from an EMBL/GenBank/DDBJ whole genome shotgun (WGS) entry which is preliminary data.</text>
</comment>
<name>A0A409XM47_PSICY</name>
<dbReference type="AlphaFoldDB" id="A0A409XM47"/>